<gene>
    <name evidence="2" type="ORF">LOD99_9449</name>
</gene>
<name>A0AAV7JBP9_9METZ</name>
<organism evidence="2 3">
    <name type="scientific">Oopsacas minuta</name>
    <dbReference type="NCBI Taxonomy" id="111878"/>
    <lineage>
        <taxon>Eukaryota</taxon>
        <taxon>Metazoa</taxon>
        <taxon>Porifera</taxon>
        <taxon>Hexactinellida</taxon>
        <taxon>Hexasterophora</taxon>
        <taxon>Lyssacinosida</taxon>
        <taxon>Leucopsacidae</taxon>
        <taxon>Oopsacas</taxon>
    </lineage>
</organism>
<dbReference type="AlphaFoldDB" id="A0AAV7JBP9"/>
<evidence type="ECO:0000313" key="2">
    <source>
        <dbReference type="EMBL" id="KAI6646172.1"/>
    </source>
</evidence>
<evidence type="ECO:0000256" key="1">
    <source>
        <dbReference type="RuleBase" id="RU000487"/>
    </source>
</evidence>
<dbReference type="PRINTS" id="PR00190">
    <property type="entry name" value="ACTIN"/>
</dbReference>
<dbReference type="SMART" id="SM00268">
    <property type="entry name" value="ACTIN"/>
    <property type="match status" value="1"/>
</dbReference>
<dbReference type="Proteomes" id="UP001165289">
    <property type="component" value="Unassembled WGS sequence"/>
</dbReference>
<evidence type="ECO:0000313" key="3">
    <source>
        <dbReference type="Proteomes" id="UP001165289"/>
    </source>
</evidence>
<dbReference type="InterPro" id="IPR043129">
    <property type="entry name" value="ATPase_NBD"/>
</dbReference>
<dbReference type="InterPro" id="IPR020902">
    <property type="entry name" value="Actin/actin-like_CS"/>
</dbReference>
<accession>A0AAV7JBP9</accession>
<dbReference type="SUPFAM" id="SSF53067">
    <property type="entry name" value="Actin-like ATPase domain"/>
    <property type="match status" value="2"/>
</dbReference>
<comment type="similarity">
    <text evidence="1">Belongs to the actin family.</text>
</comment>
<dbReference type="Gene3D" id="3.90.640.10">
    <property type="entry name" value="Actin, Chain A, domain 4"/>
    <property type="match status" value="1"/>
</dbReference>
<keyword evidence="3" id="KW-1185">Reference proteome</keyword>
<dbReference type="InterPro" id="IPR004001">
    <property type="entry name" value="Actin_CS"/>
</dbReference>
<dbReference type="PANTHER" id="PTHR11937">
    <property type="entry name" value="ACTIN"/>
    <property type="match status" value="1"/>
</dbReference>
<dbReference type="PROSITE" id="PS00406">
    <property type="entry name" value="ACTINS_1"/>
    <property type="match status" value="1"/>
</dbReference>
<reference evidence="2 3" key="1">
    <citation type="journal article" date="2023" name="BMC Biol.">
        <title>The compact genome of the sponge Oopsacas minuta (Hexactinellida) is lacking key metazoan core genes.</title>
        <authorList>
            <person name="Santini S."/>
            <person name="Schenkelaars Q."/>
            <person name="Jourda C."/>
            <person name="Duchesne M."/>
            <person name="Belahbib H."/>
            <person name="Rocher C."/>
            <person name="Selva M."/>
            <person name="Riesgo A."/>
            <person name="Vervoort M."/>
            <person name="Leys S.P."/>
            <person name="Kodjabachian L."/>
            <person name="Le Bivic A."/>
            <person name="Borchiellini C."/>
            <person name="Claverie J.M."/>
            <person name="Renard E."/>
        </authorList>
    </citation>
    <scope>NUCLEOTIDE SEQUENCE [LARGE SCALE GENOMIC DNA]</scope>
    <source>
        <strain evidence="2">SPO-2</strain>
    </source>
</reference>
<dbReference type="InterPro" id="IPR004000">
    <property type="entry name" value="Actin"/>
</dbReference>
<dbReference type="Pfam" id="PF00022">
    <property type="entry name" value="Actin"/>
    <property type="match status" value="1"/>
</dbReference>
<dbReference type="PROSITE" id="PS01132">
    <property type="entry name" value="ACTINS_ACT_LIKE"/>
    <property type="match status" value="1"/>
</dbReference>
<comment type="caution">
    <text evidence="2">The sequence shown here is derived from an EMBL/GenBank/DDBJ whole genome shotgun (WGS) entry which is preliminary data.</text>
</comment>
<protein>
    <submittedName>
        <fullName evidence="2">Actin</fullName>
    </submittedName>
</protein>
<dbReference type="EMBL" id="JAKMXF010000361">
    <property type="protein sequence ID" value="KAI6646172.1"/>
    <property type="molecule type" value="Genomic_DNA"/>
</dbReference>
<dbReference type="FunFam" id="3.30.420.40:FF:000291">
    <property type="entry name" value="Actin, alpha skeletal muscle"/>
    <property type="match status" value="1"/>
</dbReference>
<sequence length="373" mass="41646">MDEGDDVVSIVIDNGARGTKAGFSGENSPRVVFPSIVGRPRPQGVMVGMPQRDVYVGDEAQRKRGILMLKYPIEHGIVTNWDDMEKMLCHTFYNELRVAPEEHPVLLTEAIFNPKANRKMTAQIMFETFNNPALYISNNQVLSLYSKGNTTGVVVDSGLDSTRIVPIYKGHVLGHSVQRLGIGGREITHYFIKLLTEYGYSICCGSETELMNDMKEKLGYARKSLPNETGDANVEVLYELPDGQEIPIREERYRCVEPVFNPSLIGSEENSIHVSTNNAILKSDSDLHKHLYNNIVLSGGNTMFPGIAERLYSEVSNLAPSTASIRVIAQPERKYSAWIGGSILSSSDSFEKILIPKDVYDEYGPEIVDRKFF</sequence>
<proteinExistence type="inferred from homology"/>
<dbReference type="Gene3D" id="3.30.420.40">
    <property type="match status" value="2"/>
</dbReference>